<evidence type="ECO:0000259" key="7">
    <source>
        <dbReference type="PROSITE" id="PS50011"/>
    </source>
</evidence>
<proteinExistence type="predicted"/>
<evidence type="ECO:0000256" key="6">
    <source>
        <dbReference type="ARBA" id="ARBA00022840"/>
    </source>
</evidence>
<dbReference type="EC" id="2.7.11.1" evidence="1"/>
<sequence length="605" mass="69185">MTVYERYESSRRTLVVIPNSRVMVRSRKLPTINSLDGGVGAVGGDIVNEIVSSPQQQPLNPAALQNKLFQTGLTQALLKVVCKWQYEDEASQKNLFEVINKHFKGKKTLPINTETEVPLLSLYFEKVIENLRNVFMEKNSSLLLNSWIILNTNDNLVTYHLYKKPKYCEMFSDISKIARGGGGTVCKARHNVDQCYYAIKIIPWPLEPRQDEVLREAIYLAKLDHPNIVMYKTAWFDHCTDQDCIGSTESSPASNPSDFSIDSSCNNINENATAPSSADNSIVFEDIEPSTSSPKRSLLTSAPRKLLRSTSYESRLRDSEMGSEMVEYKGRGDNASFLGLCNDRANDGCEPCQNVLIIQMELCRYTLMDFLDDRIKSSTLEISDIFTLVDEKKMMEILQSILKAINYYHSRHPKNILFDKNDEVKIGDFGLATTKLLKEDIKNQSFRLRHTSNIGTMPYAAPEQVEGSNYSYKVDMYSLGIIIIELFYPFKTNMEKSEVLHQFKNENVPKSFLERWPMQAALILKLLSKDPSVRPSAIEVLRSDLFNWTTREICQHIPPKIPDIIISQYSSDEDMDLEDMDLESLKFYTRKLKKNISIYNDETKN</sequence>
<keyword evidence="9" id="KW-1185">Reference proteome</keyword>
<dbReference type="Gene3D" id="1.10.510.10">
    <property type="entry name" value="Transferase(Phosphotransferase) domain 1"/>
    <property type="match status" value="1"/>
</dbReference>
<keyword evidence="2" id="KW-0723">Serine/threonine-protein kinase</keyword>
<dbReference type="PANTHER" id="PTHR11042">
    <property type="entry name" value="EUKARYOTIC TRANSLATION INITIATION FACTOR 2-ALPHA KINASE EIF2-ALPHA KINASE -RELATED"/>
    <property type="match status" value="1"/>
</dbReference>
<keyword evidence="3" id="KW-0808">Transferase</keyword>
<dbReference type="Pfam" id="PF00069">
    <property type="entry name" value="Pkinase"/>
    <property type="match status" value="1"/>
</dbReference>
<organism evidence="8 9">
    <name type="scientific">Strigamia maritima</name>
    <name type="common">European centipede</name>
    <name type="synonym">Geophilus maritimus</name>
    <dbReference type="NCBI Taxonomy" id="126957"/>
    <lineage>
        <taxon>Eukaryota</taxon>
        <taxon>Metazoa</taxon>
        <taxon>Ecdysozoa</taxon>
        <taxon>Arthropoda</taxon>
        <taxon>Myriapoda</taxon>
        <taxon>Chilopoda</taxon>
        <taxon>Pleurostigmophora</taxon>
        <taxon>Geophilomorpha</taxon>
        <taxon>Linotaeniidae</taxon>
        <taxon>Strigamia</taxon>
    </lineage>
</organism>
<accession>T1IK00</accession>
<evidence type="ECO:0000313" key="8">
    <source>
        <dbReference type="EnsemblMetazoa" id="SMAR001231-PA"/>
    </source>
</evidence>
<evidence type="ECO:0000256" key="5">
    <source>
        <dbReference type="ARBA" id="ARBA00022777"/>
    </source>
</evidence>
<dbReference type="PANTHER" id="PTHR11042:SF160">
    <property type="entry name" value="EUKARYOTIC TRANSLATION INITIATION FACTOR 2-ALPHA KINASE 1"/>
    <property type="match status" value="1"/>
</dbReference>
<dbReference type="HOGENOM" id="CLU_000288_134_1_1"/>
<dbReference type="EnsemblMetazoa" id="SMAR001231-RA">
    <property type="protein sequence ID" value="SMAR001231-PA"/>
    <property type="gene ID" value="SMAR001231"/>
</dbReference>
<dbReference type="GO" id="GO:0004694">
    <property type="term" value="F:eukaryotic translation initiation factor 2alpha kinase activity"/>
    <property type="evidence" value="ECO:0007669"/>
    <property type="project" value="TreeGrafter"/>
</dbReference>
<dbReference type="Gene3D" id="3.30.200.20">
    <property type="entry name" value="Phosphorylase Kinase, domain 1"/>
    <property type="match status" value="1"/>
</dbReference>
<evidence type="ECO:0000256" key="2">
    <source>
        <dbReference type="ARBA" id="ARBA00022527"/>
    </source>
</evidence>
<dbReference type="Proteomes" id="UP000014500">
    <property type="component" value="Unassembled WGS sequence"/>
</dbReference>
<evidence type="ECO:0000256" key="3">
    <source>
        <dbReference type="ARBA" id="ARBA00022679"/>
    </source>
</evidence>
<keyword evidence="4" id="KW-0547">Nucleotide-binding</keyword>
<reference evidence="9" key="1">
    <citation type="submission" date="2011-05" db="EMBL/GenBank/DDBJ databases">
        <authorList>
            <person name="Richards S.R."/>
            <person name="Qu J."/>
            <person name="Jiang H."/>
            <person name="Jhangiani S.N."/>
            <person name="Agravi P."/>
            <person name="Goodspeed R."/>
            <person name="Gross S."/>
            <person name="Mandapat C."/>
            <person name="Jackson L."/>
            <person name="Mathew T."/>
            <person name="Pu L."/>
            <person name="Thornton R."/>
            <person name="Saada N."/>
            <person name="Wilczek-Boney K.B."/>
            <person name="Lee S."/>
            <person name="Kovar C."/>
            <person name="Wu Y."/>
            <person name="Scherer S.E."/>
            <person name="Worley K.C."/>
            <person name="Muzny D.M."/>
            <person name="Gibbs R."/>
        </authorList>
    </citation>
    <scope>NUCLEOTIDE SEQUENCE</scope>
    <source>
        <strain evidence="9">Brora</strain>
    </source>
</reference>
<reference evidence="8" key="2">
    <citation type="submission" date="2015-02" db="UniProtKB">
        <authorList>
            <consortium name="EnsemblMetazoa"/>
        </authorList>
    </citation>
    <scope>IDENTIFICATION</scope>
</reference>
<dbReference type="EMBL" id="JH430375">
    <property type="status" value="NOT_ANNOTATED_CDS"/>
    <property type="molecule type" value="Genomic_DNA"/>
</dbReference>
<dbReference type="InterPro" id="IPR000719">
    <property type="entry name" value="Prot_kinase_dom"/>
</dbReference>
<evidence type="ECO:0000256" key="4">
    <source>
        <dbReference type="ARBA" id="ARBA00022741"/>
    </source>
</evidence>
<protein>
    <recommendedName>
        <fullName evidence="1">non-specific serine/threonine protein kinase</fullName>
        <ecNumber evidence="1">2.7.11.1</ecNumber>
    </recommendedName>
</protein>
<dbReference type="InterPro" id="IPR050339">
    <property type="entry name" value="CC_SR_Kinase"/>
</dbReference>
<dbReference type="SUPFAM" id="SSF56112">
    <property type="entry name" value="Protein kinase-like (PK-like)"/>
    <property type="match status" value="1"/>
</dbReference>
<dbReference type="STRING" id="126957.T1IK00"/>
<dbReference type="GO" id="GO:0005634">
    <property type="term" value="C:nucleus"/>
    <property type="evidence" value="ECO:0007669"/>
    <property type="project" value="TreeGrafter"/>
</dbReference>
<feature type="domain" description="Protein kinase" evidence="7">
    <location>
        <begin position="171"/>
        <end position="546"/>
    </location>
</feature>
<dbReference type="InterPro" id="IPR011009">
    <property type="entry name" value="Kinase-like_dom_sf"/>
</dbReference>
<keyword evidence="6" id="KW-0067">ATP-binding</keyword>
<dbReference type="PhylomeDB" id="T1IK00"/>
<dbReference type="AlphaFoldDB" id="T1IK00"/>
<evidence type="ECO:0000313" key="9">
    <source>
        <dbReference type="Proteomes" id="UP000014500"/>
    </source>
</evidence>
<evidence type="ECO:0000256" key="1">
    <source>
        <dbReference type="ARBA" id="ARBA00012513"/>
    </source>
</evidence>
<dbReference type="eggNOG" id="KOG1035">
    <property type="taxonomic scope" value="Eukaryota"/>
</dbReference>
<keyword evidence="5" id="KW-0418">Kinase</keyword>
<dbReference type="GO" id="GO:0005524">
    <property type="term" value="F:ATP binding"/>
    <property type="evidence" value="ECO:0007669"/>
    <property type="project" value="UniProtKB-KW"/>
</dbReference>
<dbReference type="PROSITE" id="PS50011">
    <property type="entry name" value="PROTEIN_KINASE_DOM"/>
    <property type="match status" value="1"/>
</dbReference>
<dbReference type="GO" id="GO:0005737">
    <property type="term" value="C:cytoplasm"/>
    <property type="evidence" value="ECO:0007669"/>
    <property type="project" value="TreeGrafter"/>
</dbReference>
<name>T1IK00_STRMM</name>